<dbReference type="Proteomes" id="UP000620559">
    <property type="component" value="Unassembled WGS sequence"/>
</dbReference>
<name>A0A8J7JTK5_9CYAN</name>
<dbReference type="AlphaFoldDB" id="A0A8J7JTK5"/>
<reference evidence="2" key="1">
    <citation type="submission" date="2020-10" db="EMBL/GenBank/DDBJ databases">
        <authorList>
            <person name="Castelo-Branco R."/>
            <person name="Eusebio N."/>
            <person name="Adriana R."/>
            <person name="Vieira A."/>
            <person name="Brugerolle De Fraissinette N."/>
            <person name="Rezende De Castro R."/>
            <person name="Schneider M.P."/>
            <person name="Vasconcelos V."/>
            <person name="Leao P.N."/>
        </authorList>
    </citation>
    <scope>NUCLEOTIDE SEQUENCE</scope>
    <source>
        <strain evidence="2">LEGE 06105</strain>
    </source>
</reference>
<organism evidence="2 3">
    <name type="scientific">Plectonema cf. radiosum LEGE 06105</name>
    <dbReference type="NCBI Taxonomy" id="945769"/>
    <lineage>
        <taxon>Bacteria</taxon>
        <taxon>Bacillati</taxon>
        <taxon>Cyanobacteriota</taxon>
        <taxon>Cyanophyceae</taxon>
        <taxon>Oscillatoriophycideae</taxon>
        <taxon>Oscillatoriales</taxon>
        <taxon>Microcoleaceae</taxon>
        <taxon>Plectonema</taxon>
    </lineage>
</organism>
<dbReference type="EMBL" id="JADEWL010000012">
    <property type="protein sequence ID" value="MBE9212260.1"/>
    <property type="molecule type" value="Genomic_DNA"/>
</dbReference>
<dbReference type="RefSeq" id="WP_193918030.1">
    <property type="nucleotide sequence ID" value="NZ_JADEWL010000012.1"/>
</dbReference>
<dbReference type="InterPro" id="IPR007899">
    <property type="entry name" value="CHAD_dom"/>
</dbReference>
<dbReference type="PANTHER" id="PTHR39339:SF1">
    <property type="entry name" value="CHAD DOMAIN-CONTAINING PROTEIN"/>
    <property type="match status" value="1"/>
</dbReference>
<dbReference type="PANTHER" id="PTHR39339">
    <property type="entry name" value="SLR1444 PROTEIN"/>
    <property type="match status" value="1"/>
</dbReference>
<protein>
    <submittedName>
        <fullName evidence="2">CHAD domain-containing protein</fullName>
    </submittedName>
</protein>
<sequence>MAYRLENKESIGREIKRIACEQTDKAIEKLTEEIINNNIDTTQSAVDVNERTEAIHDVRKRIKKIRAVIRLVRDELGQEVYKRENSCFRDAGRRLSEVRDAQVLLETFNKLENNFAEFINPEGFIDLQQILVEHHQNTCKQVLETGNTALEVLAEIKNAGERILNWSLESSNGQSILNNGLHRVYKGGYQNCQIILEEPSTVEKLHDWRKQVKYLWYHLRIFRPVWPDLIKEWSKQTEQLAEYLGDDHDLAVLHQFINNPQEVLINQAELEVVNSLINRRRKQLQASAKSLGQRIYVESPELFSSRIKAYWQIWQKES</sequence>
<comment type="caution">
    <text evidence="2">The sequence shown here is derived from an EMBL/GenBank/DDBJ whole genome shotgun (WGS) entry which is preliminary data.</text>
</comment>
<proteinExistence type="predicted"/>
<evidence type="ECO:0000313" key="3">
    <source>
        <dbReference type="Proteomes" id="UP000620559"/>
    </source>
</evidence>
<dbReference type="SMART" id="SM00880">
    <property type="entry name" value="CHAD"/>
    <property type="match status" value="1"/>
</dbReference>
<dbReference type="PROSITE" id="PS51708">
    <property type="entry name" value="CHAD"/>
    <property type="match status" value="1"/>
</dbReference>
<dbReference type="Pfam" id="PF05235">
    <property type="entry name" value="CHAD"/>
    <property type="match status" value="1"/>
</dbReference>
<evidence type="ECO:0000313" key="2">
    <source>
        <dbReference type="EMBL" id="MBE9212260.1"/>
    </source>
</evidence>
<keyword evidence="3" id="KW-1185">Reference proteome</keyword>
<dbReference type="Gene3D" id="1.40.20.10">
    <property type="entry name" value="CHAD domain"/>
    <property type="match status" value="1"/>
</dbReference>
<dbReference type="InterPro" id="IPR038186">
    <property type="entry name" value="CHAD_dom_sf"/>
</dbReference>
<evidence type="ECO:0000259" key="1">
    <source>
        <dbReference type="PROSITE" id="PS51708"/>
    </source>
</evidence>
<accession>A0A8J7JTK5</accession>
<feature type="domain" description="CHAD" evidence="1">
    <location>
        <begin position="8"/>
        <end position="318"/>
    </location>
</feature>
<gene>
    <name evidence="2" type="ORF">IQ247_05975</name>
</gene>